<name>A0ABV1TYU4_9ACTN</name>
<sequence>MSAGRWGTGLAATVVLVATGVWAAGPGGVDAHLWDRVRPVIEARLVADSRGSGYGEAEPALHARWFCRADARDLDEHEGVVRAGVTTLCVEYGVRAGTLEECGGAAGPQVVRLERDARGAYRVVTREEPPDGEGYGRWVADHFGPPAEPDPDEPPPSAALEAAARTHFGLPADAPVGDC</sequence>
<gene>
    <name evidence="2" type="ORF">ABT272_02780</name>
</gene>
<dbReference type="EMBL" id="JBEPAZ010000002">
    <property type="protein sequence ID" value="MER6426663.1"/>
    <property type="molecule type" value="Genomic_DNA"/>
</dbReference>
<reference evidence="2 3" key="1">
    <citation type="submission" date="2024-06" db="EMBL/GenBank/DDBJ databases">
        <title>The Natural Products Discovery Center: Release of the First 8490 Sequenced Strains for Exploring Actinobacteria Biosynthetic Diversity.</title>
        <authorList>
            <person name="Kalkreuter E."/>
            <person name="Kautsar S.A."/>
            <person name="Yang D."/>
            <person name="Bader C.D."/>
            <person name="Teijaro C.N."/>
            <person name="Fluegel L."/>
            <person name="Davis C.M."/>
            <person name="Simpson J.R."/>
            <person name="Lauterbach L."/>
            <person name="Steele A.D."/>
            <person name="Gui C."/>
            <person name="Meng S."/>
            <person name="Li G."/>
            <person name="Viehrig K."/>
            <person name="Ye F."/>
            <person name="Su P."/>
            <person name="Kiefer A.F."/>
            <person name="Nichols A."/>
            <person name="Cepeda A.J."/>
            <person name="Yan W."/>
            <person name="Fan B."/>
            <person name="Jiang Y."/>
            <person name="Adhikari A."/>
            <person name="Zheng C.-J."/>
            <person name="Schuster L."/>
            <person name="Cowan T.M."/>
            <person name="Smanski M.J."/>
            <person name="Chevrette M.G."/>
            <person name="De Carvalho L.P.S."/>
            <person name="Shen B."/>
        </authorList>
    </citation>
    <scope>NUCLEOTIDE SEQUENCE [LARGE SCALE GENOMIC DNA]</scope>
    <source>
        <strain evidence="2 3">NPDC001166</strain>
    </source>
</reference>
<feature type="region of interest" description="Disordered" evidence="1">
    <location>
        <begin position="127"/>
        <end position="179"/>
    </location>
</feature>
<evidence type="ECO:0000313" key="3">
    <source>
        <dbReference type="Proteomes" id="UP001470023"/>
    </source>
</evidence>
<comment type="caution">
    <text evidence="2">The sequence shown here is derived from an EMBL/GenBank/DDBJ whole genome shotgun (WGS) entry which is preliminary data.</text>
</comment>
<evidence type="ECO:0000313" key="2">
    <source>
        <dbReference type="EMBL" id="MER6426663.1"/>
    </source>
</evidence>
<evidence type="ECO:0000256" key="1">
    <source>
        <dbReference type="SAM" id="MobiDB-lite"/>
    </source>
</evidence>
<organism evidence="2 3">
    <name type="scientific">Streptomyces sp. 900105245</name>
    <dbReference type="NCBI Taxonomy" id="3154379"/>
    <lineage>
        <taxon>Bacteria</taxon>
        <taxon>Bacillati</taxon>
        <taxon>Actinomycetota</taxon>
        <taxon>Actinomycetes</taxon>
        <taxon>Kitasatosporales</taxon>
        <taxon>Streptomycetaceae</taxon>
        <taxon>Streptomyces</taxon>
    </lineage>
</organism>
<accession>A0ABV1TYU4</accession>
<dbReference type="RefSeq" id="WP_352062734.1">
    <property type="nucleotide sequence ID" value="NZ_JBEPAZ010000002.1"/>
</dbReference>
<proteinExistence type="predicted"/>
<dbReference type="Proteomes" id="UP001470023">
    <property type="component" value="Unassembled WGS sequence"/>
</dbReference>
<protein>
    <submittedName>
        <fullName evidence="2">Uncharacterized protein</fullName>
    </submittedName>
</protein>
<keyword evidence="3" id="KW-1185">Reference proteome</keyword>